<evidence type="ECO:0000256" key="4">
    <source>
        <dbReference type="ARBA" id="ARBA00005999"/>
    </source>
</evidence>
<keyword evidence="9 10" id="KW-0472">Membrane</keyword>
<dbReference type="AlphaFoldDB" id="A0A0N5BCH6"/>
<feature type="transmembrane region" description="Helical" evidence="10">
    <location>
        <begin position="166"/>
        <end position="184"/>
    </location>
</feature>
<keyword evidence="8 10" id="KW-1133">Transmembrane helix</keyword>
<reference evidence="13" key="1">
    <citation type="submission" date="2017-02" db="UniProtKB">
        <authorList>
            <consortium name="WormBaseParasite"/>
        </authorList>
    </citation>
    <scope>IDENTIFICATION</scope>
</reference>
<accession>A0A0N5BCH6</accession>
<dbReference type="UniPathway" id="UPA00222"/>
<dbReference type="GO" id="GO:0005789">
    <property type="term" value="C:endoplasmic reticulum membrane"/>
    <property type="evidence" value="ECO:0007669"/>
    <property type="project" value="TreeGrafter"/>
</dbReference>
<dbReference type="GO" id="GO:0046513">
    <property type="term" value="P:ceramide biosynthetic process"/>
    <property type="evidence" value="ECO:0007669"/>
    <property type="project" value="InterPro"/>
</dbReference>
<dbReference type="GO" id="GO:0006616">
    <property type="term" value="P:SRP-dependent cotranslational protein targeting to membrane, translocation"/>
    <property type="evidence" value="ECO:0007669"/>
    <property type="project" value="InterPro"/>
</dbReference>
<dbReference type="InterPro" id="IPR006634">
    <property type="entry name" value="TLC-dom"/>
</dbReference>
<sequence>MGHESRRFLATRSRKQPAPLWSYEFLCQNHGDIMSCIILFIIIGLVFSFTNPISSLFMLPQYNETIISSTSNKTEILYSYGFFDVPNFLFYSIVWITIHALIQEYILDKIQRKHHLSRTSMSKFFESGHLLLFSLYSAIHSLMIVYENNYIENPSQMWMNYPKSHRKIGISMKMFYLLQISYWIHQFPCFYFQKVKKDEMATRSAYSTAYLLLIMASYYMNFTKCAVLLLFFQYFILTLYHCGRICLLLGKKRRAFIFFVLYNIFFMITKILSVLTTILTFGNGLNINENNDEEEGNFNTKTKRFTILLIMTSMQIFQIMKFFMKLMSIYSIRYRKKKSFHDKDDCKEEEKSKNK</sequence>
<feature type="transmembrane region" description="Helical" evidence="10">
    <location>
        <begin position="128"/>
        <end position="146"/>
    </location>
</feature>
<dbReference type="STRING" id="174720.A0A0N5BCH6"/>
<comment type="pathway">
    <text evidence="3">Sphingolipid metabolism.</text>
</comment>
<feature type="transmembrane region" description="Helical" evidence="10">
    <location>
        <begin position="226"/>
        <end position="243"/>
    </location>
</feature>
<evidence type="ECO:0000256" key="10">
    <source>
        <dbReference type="SAM" id="Phobius"/>
    </source>
</evidence>
<dbReference type="PIRSF" id="PIRSF005225">
    <property type="entry name" value="LAG1_LAC1"/>
    <property type="match status" value="1"/>
</dbReference>
<feature type="transmembrane region" description="Helical" evidence="10">
    <location>
        <begin position="33"/>
        <end position="53"/>
    </location>
</feature>
<dbReference type="InterPro" id="IPR016439">
    <property type="entry name" value="Lag1/Lac1-like"/>
</dbReference>
<dbReference type="WBParaSite" id="SPAL_0000372300.1">
    <property type="protein sequence ID" value="SPAL_0000372300.1"/>
    <property type="gene ID" value="SPAL_0000372300"/>
</dbReference>
<comment type="subcellular location">
    <subcellularLocation>
        <location evidence="1">Membrane</location>
        <topology evidence="1">Multi-pass membrane protein</topology>
    </subcellularLocation>
</comment>
<evidence type="ECO:0000256" key="5">
    <source>
        <dbReference type="ARBA" id="ARBA00022448"/>
    </source>
</evidence>
<organism evidence="12 13">
    <name type="scientific">Strongyloides papillosus</name>
    <name type="common">Intestinal threadworm</name>
    <dbReference type="NCBI Taxonomy" id="174720"/>
    <lineage>
        <taxon>Eukaryota</taxon>
        <taxon>Metazoa</taxon>
        <taxon>Ecdysozoa</taxon>
        <taxon>Nematoda</taxon>
        <taxon>Chromadorea</taxon>
        <taxon>Rhabditida</taxon>
        <taxon>Tylenchina</taxon>
        <taxon>Panagrolaimomorpha</taxon>
        <taxon>Strongyloidoidea</taxon>
        <taxon>Strongyloididae</taxon>
        <taxon>Strongyloides</taxon>
    </lineage>
</organism>
<evidence type="ECO:0000256" key="3">
    <source>
        <dbReference type="ARBA" id="ARBA00004991"/>
    </source>
</evidence>
<evidence type="ECO:0000259" key="11">
    <source>
        <dbReference type="SMART" id="SM00724"/>
    </source>
</evidence>
<evidence type="ECO:0000313" key="13">
    <source>
        <dbReference type="WBParaSite" id="SPAL_0000372300.1"/>
    </source>
</evidence>
<dbReference type="GO" id="GO:0050291">
    <property type="term" value="F:sphingosine N-acyltransferase activity"/>
    <property type="evidence" value="ECO:0007669"/>
    <property type="project" value="InterPro"/>
</dbReference>
<evidence type="ECO:0000256" key="7">
    <source>
        <dbReference type="ARBA" id="ARBA00022927"/>
    </source>
</evidence>
<keyword evidence="6 10" id="KW-0812">Transmembrane</keyword>
<keyword evidence="12" id="KW-1185">Reference proteome</keyword>
<feature type="domain" description="TLC" evidence="11">
    <location>
        <begin position="122"/>
        <end position="334"/>
    </location>
</feature>
<comment type="similarity">
    <text evidence="4">Belongs to the TRAM family.</text>
</comment>
<comment type="pathway">
    <text evidence="2">Lipid metabolism; sphingolipid metabolism.</text>
</comment>
<dbReference type="Proteomes" id="UP000046392">
    <property type="component" value="Unplaced"/>
</dbReference>
<feature type="transmembrane region" description="Helical" evidence="10">
    <location>
        <begin position="204"/>
        <end position="220"/>
    </location>
</feature>
<evidence type="ECO:0000313" key="12">
    <source>
        <dbReference type="Proteomes" id="UP000046392"/>
    </source>
</evidence>
<keyword evidence="7" id="KW-0653">Protein transport</keyword>
<evidence type="ECO:0000256" key="1">
    <source>
        <dbReference type="ARBA" id="ARBA00004141"/>
    </source>
</evidence>
<protein>
    <submittedName>
        <fullName evidence="13">TLC domain-containing protein</fullName>
    </submittedName>
</protein>
<proteinExistence type="inferred from homology"/>
<dbReference type="SMART" id="SM00724">
    <property type="entry name" value="TLC"/>
    <property type="match status" value="1"/>
</dbReference>
<dbReference type="PANTHER" id="PTHR12371">
    <property type="entry name" value="TRANSLOCATION ASSOCIATED MEMBRANE PROTEIN"/>
    <property type="match status" value="1"/>
</dbReference>
<dbReference type="GO" id="GO:0045048">
    <property type="term" value="P:protein insertion into ER membrane"/>
    <property type="evidence" value="ECO:0007669"/>
    <property type="project" value="TreeGrafter"/>
</dbReference>
<dbReference type="PANTHER" id="PTHR12371:SF11">
    <property type="entry name" value="TRANSLOCATING CHAIN-ASSOCIATED MEMBRANE PROTEIN"/>
    <property type="match status" value="1"/>
</dbReference>
<evidence type="ECO:0000256" key="2">
    <source>
        <dbReference type="ARBA" id="ARBA00004760"/>
    </source>
</evidence>
<evidence type="ECO:0000256" key="6">
    <source>
        <dbReference type="ARBA" id="ARBA00022692"/>
    </source>
</evidence>
<evidence type="ECO:0000256" key="8">
    <source>
        <dbReference type="ARBA" id="ARBA00022989"/>
    </source>
</evidence>
<feature type="transmembrane region" description="Helical" evidence="10">
    <location>
        <begin position="88"/>
        <end position="107"/>
    </location>
</feature>
<dbReference type="Pfam" id="PF03798">
    <property type="entry name" value="TRAM_LAG1_CLN8"/>
    <property type="match status" value="1"/>
</dbReference>
<feature type="transmembrane region" description="Helical" evidence="10">
    <location>
        <begin position="305"/>
        <end position="324"/>
    </location>
</feature>
<evidence type="ECO:0000256" key="9">
    <source>
        <dbReference type="ARBA" id="ARBA00023136"/>
    </source>
</evidence>
<name>A0A0N5BCH6_STREA</name>
<feature type="transmembrane region" description="Helical" evidence="10">
    <location>
        <begin position="255"/>
        <end position="285"/>
    </location>
</feature>
<dbReference type="InterPro" id="IPR016447">
    <property type="entry name" value="Translocation_assoc_membrane"/>
</dbReference>
<keyword evidence="5" id="KW-0813">Transport</keyword>